<dbReference type="PANTHER" id="PTHR24304:SF2">
    <property type="entry name" value="24-HYDROXYCHOLESTEROL 7-ALPHA-HYDROXYLASE"/>
    <property type="match status" value="1"/>
</dbReference>
<dbReference type="InterPro" id="IPR001128">
    <property type="entry name" value="Cyt_P450"/>
</dbReference>
<proteinExistence type="inferred from homology"/>
<dbReference type="InterPro" id="IPR050529">
    <property type="entry name" value="CYP450_sterol_14alpha_dmase"/>
</dbReference>
<organism evidence="6 7">
    <name type="scientific">Luteimonas marina</name>
    <dbReference type="NCBI Taxonomy" id="488485"/>
    <lineage>
        <taxon>Bacteria</taxon>
        <taxon>Pseudomonadati</taxon>
        <taxon>Pseudomonadota</taxon>
        <taxon>Gammaproteobacteria</taxon>
        <taxon>Lysobacterales</taxon>
        <taxon>Lysobacteraceae</taxon>
        <taxon>Luteimonas</taxon>
    </lineage>
</organism>
<evidence type="ECO:0000256" key="2">
    <source>
        <dbReference type="ARBA" id="ARBA00022617"/>
    </source>
</evidence>
<dbReference type="PANTHER" id="PTHR24304">
    <property type="entry name" value="CYTOCHROME P450 FAMILY 7"/>
    <property type="match status" value="1"/>
</dbReference>
<keyword evidence="4" id="KW-0408">Iron</keyword>
<evidence type="ECO:0000256" key="5">
    <source>
        <dbReference type="SAM" id="MobiDB-lite"/>
    </source>
</evidence>
<reference evidence="6 7" key="1">
    <citation type="journal article" date="2008" name="Int. J. Syst. Evol. Microbiol.">
        <title>Luteimonas marina sp. nov., isolated from seawater.</title>
        <authorList>
            <person name="Baik K.S."/>
            <person name="Park S.C."/>
            <person name="Kim M.S."/>
            <person name="Kim E.M."/>
            <person name="Park C."/>
            <person name="Chun J."/>
            <person name="Seong C.N."/>
        </authorList>
    </citation>
    <scope>NUCLEOTIDE SEQUENCE [LARGE SCALE GENOMIC DNA]</scope>
    <source>
        <strain evidence="6 7">FR1330</strain>
    </source>
</reference>
<dbReference type="GO" id="GO:0005506">
    <property type="term" value="F:iron ion binding"/>
    <property type="evidence" value="ECO:0007669"/>
    <property type="project" value="InterPro"/>
</dbReference>
<dbReference type="GO" id="GO:0004497">
    <property type="term" value="F:monooxygenase activity"/>
    <property type="evidence" value="ECO:0007669"/>
    <property type="project" value="InterPro"/>
</dbReference>
<dbReference type="GO" id="GO:0020037">
    <property type="term" value="F:heme binding"/>
    <property type="evidence" value="ECO:0007669"/>
    <property type="project" value="InterPro"/>
</dbReference>
<dbReference type="Gene3D" id="1.10.630.10">
    <property type="entry name" value="Cytochrome P450"/>
    <property type="match status" value="1"/>
</dbReference>
<keyword evidence="7" id="KW-1185">Reference proteome</keyword>
<evidence type="ECO:0000313" key="7">
    <source>
        <dbReference type="Proteomes" id="UP000319980"/>
    </source>
</evidence>
<dbReference type="Pfam" id="PF00067">
    <property type="entry name" value="p450"/>
    <property type="match status" value="1"/>
</dbReference>
<gene>
    <name evidence="6" type="ORF">FQY83_12090</name>
</gene>
<dbReference type="AlphaFoldDB" id="A0A5C5TY05"/>
<dbReference type="SUPFAM" id="SSF48264">
    <property type="entry name" value="Cytochrome P450"/>
    <property type="match status" value="1"/>
</dbReference>
<evidence type="ECO:0000313" key="6">
    <source>
        <dbReference type="EMBL" id="TWT19101.1"/>
    </source>
</evidence>
<evidence type="ECO:0000256" key="1">
    <source>
        <dbReference type="ARBA" id="ARBA00010617"/>
    </source>
</evidence>
<protein>
    <submittedName>
        <fullName evidence="6">Cytochrome P450</fullName>
    </submittedName>
</protein>
<accession>A0A5C5TY05</accession>
<evidence type="ECO:0000256" key="4">
    <source>
        <dbReference type="ARBA" id="ARBA00023004"/>
    </source>
</evidence>
<keyword evidence="2" id="KW-0349">Heme</keyword>
<dbReference type="Proteomes" id="UP000319980">
    <property type="component" value="Unassembled WGS sequence"/>
</dbReference>
<feature type="compositionally biased region" description="Basic residues" evidence="5">
    <location>
        <begin position="1"/>
        <end position="11"/>
    </location>
</feature>
<dbReference type="InterPro" id="IPR036396">
    <property type="entry name" value="Cyt_P450_sf"/>
</dbReference>
<dbReference type="EMBL" id="VOHK01000005">
    <property type="protein sequence ID" value="TWT19101.1"/>
    <property type="molecule type" value="Genomic_DNA"/>
</dbReference>
<evidence type="ECO:0000256" key="3">
    <source>
        <dbReference type="ARBA" id="ARBA00022723"/>
    </source>
</evidence>
<name>A0A5C5TY05_9GAMM</name>
<keyword evidence="3" id="KW-0479">Metal-binding</keyword>
<comment type="similarity">
    <text evidence="1">Belongs to the cytochrome P450 family.</text>
</comment>
<comment type="caution">
    <text evidence="6">The sequence shown here is derived from an EMBL/GenBank/DDBJ whole genome shotgun (WGS) entry which is preliminary data.</text>
</comment>
<feature type="compositionally biased region" description="Polar residues" evidence="5">
    <location>
        <begin position="16"/>
        <end position="29"/>
    </location>
</feature>
<dbReference type="GO" id="GO:0016705">
    <property type="term" value="F:oxidoreductase activity, acting on paired donors, with incorporation or reduction of molecular oxygen"/>
    <property type="evidence" value="ECO:0007669"/>
    <property type="project" value="InterPro"/>
</dbReference>
<sequence length="146" mass="16120">MYRSTRGHCARARGGSRSSWKSLEASSARNRYREPRRAMPAHPPGYLERRGPAATPSTSKRWIKPDGSTLDAIAAKAFFPFGAGPQFCPGRFLALLEIKGVISMLCRNFEFERAGSGPVEEKLVFTMRPDNLVTRLKRRAGAPPAA</sequence>
<feature type="region of interest" description="Disordered" evidence="5">
    <location>
        <begin position="1"/>
        <end position="62"/>
    </location>
</feature>